<evidence type="ECO:0000259" key="3">
    <source>
        <dbReference type="Pfam" id="PF00849"/>
    </source>
</evidence>
<keyword evidence="6" id="KW-1185">Reference proteome</keyword>
<proteinExistence type="predicted"/>
<dbReference type="Gene3D" id="3.30.2350.10">
    <property type="entry name" value="Pseudouridine synthase"/>
    <property type="match status" value="1"/>
</dbReference>
<dbReference type="PANTHER" id="PTHR21600:SF40">
    <property type="entry name" value="PSEUDOURIDYLATE SYNTHASE RPUSD2"/>
    <property type="match status" value="1"/>
</dbReference>
<evidence type="ECO:0000259" key="4">
    <source>
        <dbReference type="Pfam" id="PF10277"/>
    </source>
</evidence>
<name>A0A815N0H5_ADIRI</name>
<dbReference type="GO" id="GO:0009982">
    <property type="term" value="F:pseudouridine synthase activity"/>
    <property type="evidence" value="ECO:0007669"/>
    <property type="project" value="InterPro"/>
</dbReference>
<evidence type="ECO:0000313" key="6">
    <source>
        <dbReference type="Proteomes" id="UP000663828"/>
    </source>
</evidence>
<keyword evidence="2" id="KW-1133">Transmembrane helix</keyword>
<reference evidence="5" key="1">
    <citation type="submission" date="2021-02" db="EMBL/GenBank/DDBJ databases">
        <authorList>
            <person name="Nowell W R."/>
        </authorList>
    </citation>
    <scope>NUCLEOTIDE SEQUENCE</scope>
</reference>
<sequence>MSTRVHIPIQYLLWFAYTLPGLALFTCVGLSLVKDFEKSTRTHCNVFNFLPSISASIGDCEPQRYIWRLCFALDSIPRYLIAYMQLMRLLNRHHMGLTELYPFVQIGNSCLHFLELTFLLLLTFVSSNEIKWIHECSFIGFMICSLLHMLLTVLIDYFWPRTAHIMADSDLSRKEKYRQETKADRRTRFKERRRLKAESKLVGFRQSTHYIDSELTCDSIYYVDPQSPKLRKVHPYFFTWITHAKERWYNRTIADVFQYEFRRSILKQNFDDIIRNGLVRINGQCIDKDYIIQNGDKLEHYTHRHEVPVINQKINILINNDDYLVIDKPCSIPVHPCGKYRFNTVLAILHYEYQLSNLRTVHRLDRMTSGILIMAKSAAKARAIDFNADRTSANGVDKLYLCRVRGEFPYANQIVRVDQPIETFSFQLGLTRIGGNKQCQTLFRRVTVEELQQQKEQHGNYIFDLNSDNSEAIIDESLYKYADQDSTRTSLVLCRPLSGRMHQIRVHLQYLGFPIVNDPLYNAPHIWGSSNGQYAQYEHSNEYVVETFIKLHSCEYWLLNDVENEDEAMNSNGKRAIEEVQEQSTDDTKRVKTEECTATTASAAVTTINVNDDSAVKNYIKEHCFECLNRFREPTADQLVMFLHALQYKISDSVSFTSSLPDWVQI</sequence>
<dbReference type="InterPro" id="IPR050188">
    <property type="entry name" value="RluA_PseudoU_synthase"/>
</dbReference>
<dbReference type="Proteomes" id="UP000663828">
    <property type="component" value="Unassembled WGS sequence"/>
</dbReference>
<evidence type="ECO:0000256" key="1">
    <source>
        <dbReference type="PROSITE-ProRule" id="PRU00182"/>
    </source>
</evidence>
<dbReference type="Pfam" id="PF10277">
    <property type="entry name" value="Frag1"/>
    <property type="match status" value="1"/>
</dbReference>
<dbReference type="GO" id="GO:0000455">
    <property type="term" value="P:enzyme-directed rRNA pseudouridine synthesis"/>
    <property type="evidence" value="ECO:0007669"/>
    <property type="project" value="TreeGrafter"/>
</dbReference>
<protein>
    <submittedName>
        <fullName evidence="5">Uncharacterized protein</fullName>
    </submittedName>
</protein>
<accession>A0A815N0H5</accession>
<feature type="transmembrane region" description="Helical" evidence="2">
    <location>
        <begin position="138"/>
        <end position="159"/>
    </location>
</feature>
<feature type="transmembrane region" description="Helical" evidence="2">
    <location>
        <begin position="106"/>
        <end position="126"/>
    </location>
</feature>
<feature type="domain" description="CWH43-like N-terminal" evidence="4">
    <location>
        <begin position="10"/>
        <end position="162"/>
    </location>
</feature>
<dbReference type="InterPro" id="IPR006145">
    <property type="entry name" value="PsdUridine_synth_RsuA/RluA"/>
</dbReference>
<dbReference type="CDD" id="cd00165">
    <property type="entry name" value="S4"/>
    <property type="match status" value="1"/>
</dbReference>
<dbReference type="AlphaFoldDB" id="A0A815N0H5"/>
<evidence type="ECO:0000256" key="2">
    <source>
        <dbReference type="SAM" id="Phobius"/>
    </source>
</evidence>
<comment type="caution">
    <text evidence="5">The sequence shown here is derived from an EMBL/GenBank/DDBJ whole genome shotgun (WGS) entry which is preliminary data.</text>
</comment>
<dbReference type="GO" id="GO:0003723">
    <property type="term" value="F:RNA binding"/>
    <property type="evidence" value="ECO:0007669"/>
    <property type="project" value="UniProtKB-KW"/>
</dbReference>
<evidence type="ECO:0000313" key="5">
    <source>
        <dbReference type="EMBL" id="CAF1428424.1"/>
    </source>
</evidence>
<dbReference type="InterPro" id="IPR006224">
    <property type="entry name" value="PsdUridine_synth_RluA-like_CS"/>
</dbReference>
<dbReference type="SUPFAM" id="SSF55120">
    <property type="entry name" value="Pseudouridine synthase"/>
    <property type="match status" value="1"/>
</dbReference>
<dbReference type="PROSITE" id="PS01129">
    <property type="entry name" value="PSI_RLU"/>
    <property type="match status" value="1"/>
</dbReference>
<dbReference type="EMBL" id="CAJNOR010003589">
    <property type="protein sequence ID" value="CAF1428424.1"/>
    <property type="molecule type" value="Genomic_DNA"/>
</dbReference>
<keyword evidence="2" id="KW-0472">Membrane</keyword>
<feature type="transmembrane region" description="Helical" evidence="2">
    <location>
        <begin position="12"/>
        <end position="33"/>
    </location>
</feature>
<organism evidence="5 6">
    <name type="scientific">Adineta ricciae</name>
    <name type="common">Rotifer</name>
    <dbReference type="NCBI Taxonomy" id="249248"/>
    <lineage>
        <taxon>Eukaryota</taxon>
        <taxon>Metazoa</taxon>
        <taxon>Spiralia</taxon>
        <taxon>Gnathifera</taxon>
        <taxon>Rotifera</taxon>
        <taxon>Eurotatoria</taxon>
        <taxon>Bdelloidea</taxon>
        <taxon>Adinetida</taxon>
        <taxon>Adinetidae</taxon>
        <taxon>Adineta</taxon>
    </lineage>
</organism>
<dbReference type="CDD" id="cd02557">
    <property type="entry name" value="PseudoU_synth_ScRIB2"/>
    <property type="match status" value="1"/>
</dbReference>
<keyword evidence="1" id="KW-0694">RNA-binding</keyword>
<keyword evidence="2" id="KW-0812">Transmembrane</keyword>
<gene>
    <name evidence="5" type="ORF">XAT740_LOCUS35635</name>
</gene>
<feature type="domain" description="Pseudouridine synthase RsuA/RluA-like" evidence="3">
    <location>
        <begin position="322"/>
        <end position="509"/>
    </location>
</feature>
<dbReference type="Pfam" id="PF00849">
    <property type="entry name" value="PseudoU_synth_2"/>
    <property type="match status" value="1"/>
</dbReference>
<dbReference type="InterPro" id="IPR019402">
    <property type="entry name" value="CWH43_N"/>
</dbReference>
<dbReference type="PROSITE" id="PS50889">
    <property type="entry name" value="S4"/>
    <property type="match status" value="1"/>
</dbReference>
<dbReference type="PANTHER" id="PTHR21600">
    <property type="entry name" value="MITOCHONDRIAL RNA PSEUDOURIDINE SYNTHASE"/>
    <property type="match status" value="1"/>
</dbReference>
<dbReference type="InterPro" id="IPR020103">
    <property type="entry name" value="PsdUridine_synth_cat_dom_sf"/>
</dbReference>